<evidence type="ECO:0000313" key="1">
    <source>
        <dbReference type="EMBL" id="EGO20663.1"/>
    </source>
</evidence>
<dbReference type="OrthoDB" id="3353982at2759"/>
<dbReference type="InterPro" id="IPR032675">
    <property type="entry name" value="LRR_dom_sf"/>
</dbReference>
<dbReference type="Proteomes" id="UP000008064">
    <property type="component" value="Unassembled WGS sequence"/>
</dbReference>
<organism evidence="2">
    <name type="scientific">Serpula lacrymans var. lacrymans (strain S7.9)</name>
    <name type="common">Dry rot fungus</name>
    <dbReference type="NCBI Taxonomy" id="578457"/>
    <lineage>
        <taxon>Eukaryota</taxon>
        <taxon>Fungi</taxon>
        <taxon>Dikarya</taxon>
        <taxon>Basidiomycota</taxon>
        <taxon>Agaricomycotina</taxon>
        <taxon>Agaricomycetes</taxon>
        <taxon>Agaricomycetidae</taxon>
        <taxon>Boletales</taxon>
        <taxon>Coniophorineae</taxon>
        <taxon>Serpulaceae</taxon>
        <taxon>Serpula</taxon>
    </lineage>
</organism>
<proteinExistence type="predicted"/>
<evidence type="ECO:0000313" key="2">
    <source>
        <dbReference type="Proteomes" id="UP000008064"/>
    </source>
</evidence>
<sequence>MPASIEDLPPELYNLIFDHLLACQRNTILSLSRALPRSPIPIHQLFEHITLKHADQVILLYIRLRGGAKEAPLVKYFSLEAWTVDADTVVNLTNILVNVSDLRLCIGPSFSPDHLDDMFEQPKAALKSLSLRFRPYVMRATYIQFLKGAYFDGIIDALSHWPSGDLETLSIVQDPHDSALAAQHHFAQPLVFFRLDSLTALTCSPFLRRLPNLRLRIPARQLVRFICIRAESLPAINVLDLSTCNVAESDLEALLLRFSTLRHLILDMCNLLRSSTDWAALGKICALATVQRAKEREKKLKSWLEVQSIEISVAQQSNLETENHQAGSRPRRGRRGLATAAISLRDPKEPTPPTIARARNVPRVRVLPSSPVLESISTTSHFLDDGTHDSIRAEFEMGWAEGLAQLAAIRTRIHASWRNGMRVMYSVDPTCDEGFDGLINVNDDGDFFPGQGSVLACKVPVLCIAGAVANGAHAEGCGHQIARTIWDDGLE</sequence>
<evidence type="ECO:0008006" key="3">
    <source>
        <dbReference type="Google" id="ProtNLM"/>
    </source>
</evidence>
<protein>
    <recommendedName>
        <fullName evidence="3">F-box domain-containing protein</fullName>
    </recommendedName>
</protein>
<dbReference type="RefSeq" id="XP_007322629.1">
    <property type="nucleotide sequence ID" value="XM_007322567.1"/>
</dbReference>
<dbReference type="EMBL" id="GL945440">
    <property type="protein sequence ID" value="EGO20663.1"/>
    <property type="molecule type" value="Genomic_DNA"/>
</dbReference>
<dbReference type="Gene3D" id="3.80.10.10">
    <property type="entry name" value="Ribonuclease Inhibitor"/>
    <property type="match status" value="1"/>
</dbReference>
<reference evidence="2" key="1">
    <citation type="journal article" date="2011" name="Science">
        <title>The plant cell wall-decomposing machinery underlies the functional diversity of forest fungi.</title>
        <authorList>
            <person name="Eastwood D.C."/>
            <person name="Floudas D."/>
            <person name="Binder M."/>
            <person name="Majcherczyk A."/>
            <person name="Schneider P."/>
            <person name="Aerts A."/>
            <person name="Asiegbu F.O."/>
            <person name="Baker S.E."/>
            <person name="Barry K."/>
            <person name="Bendiksby M."/>
            <person name="Blumentritt M."/>
            <person name="Coutinho P.M."/>
            <person name="Cullen D."/>
            <person name="de Vries R.P."/>
            <person name="Gathman A."/>
            <person name="Goodell B."/>
            <person name="Henrissat B."/>
            <person name="Ihrmark K."/>
            <person name="Kauserud H."/>
            <person name="Kohler A."/>
            <person name="LaButti K."/>
            <person name="Lapidus A."/>
            <person name="Lavin J.L."/>
            <person name="Lee Y.-H."/>
            <person name="Lindquist E."/>
            <person name="Lilly W."/>
            <person name="Lucas S."/>
            <person name="Morin E."/>
            <person name="Murat C."/>
            <person name="Oguiza J.A."/>
            <person name="Park J."/>
            <person name="Pisabarro A.G."/>
            <person name="Riley R."/>
            <person name="Rosling A."/>
            <person name="Salamov A."/>
            <person name="Schmidt O."/>
            <person name="Schmutz J."/>
            <person name="Skrede I."/>
            <person name="Stenlid J."/>
            <person name="Wiebenga A."/>
            <person name="Xie X."/>
            <person name="Kuees U."/>
            <person name="Hibbett D.S."/>
            <person name="Hoffmeister D."/>
            <person name="Hoegberg N."/>
            <person name="Martin F."/>
            <person name="Grigoriev I.V."/>
            <person name="Watkinson S.C."/>
        </authorList>
    </citation>
    <scope>NUCLEOTIDE SEQUENCE [LARGE SCALE GENOMIC DNA]</scope>
    <source>
        <strain evidence="2">S7.9</strain>
    </source>
</reference>
<dbReference type="KEGG" id="sla:SERLADRAFT_477082"/>
<accession>F8P8A7</accession>
<dbReference type="AlphaFoldDB" id="F8P8A7"/>
<dbReference type="HOGENOM" id="CLU_037355_0_0_1"/>
<name>F8P8A7_SERL9</name>
<gene>
    <name evidence="1" type="ORF">SERLADRAFT_477082</name>
</gene>
<dbReference type="GeneID" id="18820929"/>